<feature type="transmembrane region" description="Helical" evidence="2">
    <location>
        <begin position="76"/>
        <end position="99"/>
    </location>
</feature>
<gene>
    <name evidence="3" type="ORF">ILYODFUR_000114</name>
</gene>
<dbReference type="EMBL" id="JAHRIQ010081103">
    <property type="protein sequence ID" value="MEQ2246519.1"/>
    <property type="molecule type" value="Genomic_DNA"/>
</dbReference>
<evidence type="ECO:0000256" key="1">
    <source>
        <dbReference type="SAM" id="MobiDB-lite"/>
    </source>
</evidence>
<name>A0ABV0UNW8_9TELE</name>
<proteinExistence type="predicted"/>
<keyword evidence="2" id="KW-0812">Transmembrane</keyword>
<evidence type="ECO:0000313" key="3">
    <source>
        <dbReference type="EMBL" id="MEQ2246519.1"/>
    </source>
</evidence>
<comment type="caution">
    <text evidence="3">The sequence shown here is derived from an EMBL/GenBank/DDBJ whole genome shotgun (WGS) entry which is preliminary data.</text>
</comment>
<organism evidence="3 4">
    <name type="scientific">Ilyodon furcidens</name>
    <name type="common">goldbreast splitfin</name>
    <dbReference type="NCBI Taxonomy" id="33524"/>
    <lineage>
        <taxon>Eukaryota</taxon>
        <taxon>Metazoa</taxon>
        <taxon>Chordata</taxon>
        <taxon>Craniata</taxon>
        <taxon>Vertebrata</taxon>
        <taxon>Euteleostomi</taxon>
        <taxon>Actinopterygii</taxon>
        <taxon>Neopterygii</taxon>
        <taxon>Teleostei</taxon>
        <taxon>Neoteleostei</taxon>
        <taxon>Acanthomorphata</taxon>
        <taxon>Ovalentaria</taxon>
        <taxon>Atherinomorphae</taxon>
        <taxon>Cyprinodontiformes</taxon>
        <taxon>Goodeidae</taxon>
        <taxon>Ilyodon</taxon>
    </lineage>
</organism>
<sequence length="193" mass="21349">MRVWERKKGGDGGEVKGKEPILSGESSLQAGQASRCSAFLVGSSSQDLLLCGPRTDPAPLITAAQLAVNLCSSSRVTMGLLTASLINAVLCIQFGWMAISEKREKLFGERKVWASLLDKRKTTKMIAKEMTGWVSRVHRLLSNFFTELLAIVIGCQDTHTNTQSVNTLWITQEPFSECLLVQYDDFPLRKRSP</sequence>
<keyword evidence="2" id="KW-1133">Transmembrane helix</keyword>
<feature type="compositionally biased region" description="Basic and acidic residues" evidence="1">
    <location>
        <begin position="1"/>
        <end position="19"/>
    </location>
</feature>
<feature type="region of interest" description="Disordered" evidence="1">
    <location>
        <begin position="1"/>
        <end position="20"/>
    </location>
</feature>
<keyword evidence="4" id="KW-1185">Reference proteome</keyword>
<evidence type="ECO:0000256" key="2">
    <source>
        <dbReference type="SAM" id="Phobius"/>
    </source>
</evidence>
<accession>A0ABV0UNW8</accession>
<keyword evidence="2" id="KW-0472">Membrane</keyword>
<dbReference type="Proteomes" id="UP001482620">
    <property type="component" value="Unassembled WGS sequence"/>
</dbReference>
<protein>
    <submittedName>
        <fullName evidence="3">Uncharacterized protein</fullName>
    </submittedName>
</protein>
<reference evidence="3 4" key="1">
    <citation type="submission" date="2021-06" db="EMBL/GenBank/DDBJ databases">
        <authorList>
            <person name="Palmer J.M."/>
        </authorList>
    </citation>
    <scope>NUCLEOTIDE SEQUENCE [LARGE SCALE GENOMIC DNA]</scope>
    <source>
        <strain evidence="4">if_2019</strain>
        <tissue evidence="3">Muscle</tissue>
    </source>
</reference>
<evidence type="ECO:0000313" key="4">
    <source>
        <dbReference type="Proteomes" id="UP001482620"/>
    </source>
</evidence>